<proteinExistence type="predicted"/>
<comment type="caution">
    <text evidence="2">The sequence shown here is derived from an EMBL/GenBank/DDBJ whole genome shotgun (WGS) entry which is preliminary data.</text>
</comment>
<evidence type="ECO:0000256" key="1">
    <source>
        <dbReference type="SAM" id="Phobius"/>
    </source>
</evidence>
<accession>A0A0F9HW95</accession>
<sequence>MSIILTIILGYLGLVLFVMLLTWWAYKRSQKNIPIGLRTYPHTTPPAEMDTEIECQLMSVDVIIVDADGQLRLCGYRRGKKVPEFSIFDLTDKKKFEEWKNFQILGQRNF</sequence>
<reference evidence="2" key="1">
    <citation type="journal article" date="2015" name="Nature">
        <title>Complex archaea that bridge the gap between prokaryotes and eukaryotes.</title>
        <authorList>
            <person name="Spang A."/>
            <person name="Saw J.H."/>
            <person name="Jorgensen S.L."/>
            <person name="Zaremba-Niedzwiedzka K."/>
            <person name="Martijn J."/>
            <person name="Lind A.E."/>
            <person name="van Eijk R."/>
            <person name="Schleper C."/>
            <person name="Guy L."/>
            <person name="Ettema T.J."/>
        </authorList>
    </citation>
    <scope>NUCLEOTIDE SEQUENCE</scope>
</reference>
<gene>
    <name evidence="2" type="ORF">LCGC14_2015400</name>
</gene>
<keyword evidence="1" id="KW-0812">Transmembrane</keyword>
<feature type="transmembrane region" description="Helical" evidence="1">
    <location>
        <begin position="6"/>
        <end position="26"/>
    </location>
</feature>
<evidence type="ECO:0000313" key="2">
    <source>
        <dbReference type="EMBL" id="KKL79387.1"/>
    </source>
</evidence>
<dbReference type="AlphaFoldDB" id="A0A0F9HW95"/>
<keyword evidence="1" id="KW-0472">Membrane</keyword>
<dbReference type="EMBL" id="LAZR01023188">
    <property type="protein sequence ID" value="KKL79387.1"/>
    <property type="molecule type" value="Genomic_DNA"/>
</dbReference>
<organism evidence="2">
    <name type="scientific">marine sediment metagenome</name>
    <dbReference type="NCBI Taxonomy" id="412755"/>
    <lineage>
        <taxon>unclassified sequences</taxon>
        <taxon>metagenomes</taxon>
        <taxon>ecological metagenomes</taxon>
    </lineage>
</organism>
<name>A0A0F9HW95_9ZZZZ</name>
<keyword evidence="1" id="KW-1133">Transmembrane helix</keyword>
<protein>
    <submittedName>
        <fullName evidence="2">Uncharacterized protein</fullName>
    </submittedName>
</protein>